<gene>
    <name evidence="1" type="ORF">Adt_14614</name>
</gene>
<dbReference type="AlphaFoldDB" id="A0ABD1U047"/>
<dbReference type="Proteomes" id="UP001604336">
    <property type="component" value="Unassembled WGS sequence"/>
</dbReference>
<keyword evidence="2" id="KW-1185">Reference proteome</keyword>
<evidence type="ECO:0000313" key="1">
    <source>
        <dbReference type="EMBL" id="KAL2518367.1"/>
    </source>
</evidence>
<accession>A0ABD1U047</accession>
<reference evidence="2" key="1">
    <citation type="submission" date="2024-07" db="EMBL/GenBank/DDBJ databases">
        <title>Two chromosome-level genome assemblies of Korean endemic species Abeliophyllum distichum and Forsythia ovata (Oleaceae).</title>
        <authorList>
            <person name="Jang H."/>
        </authorList>
    </citation>
    <scope>NUCLEOTIDE SEQUENCE [LARGE SCALE GENOMIC DNA]</scope>
</reference>
<evidence type="ECO:0000313" key="2">
    <source>
        <dbReference type="Proteomes" id="UP001604336"/>
    </source>
</evidence>
<protein>
    <submittedName>
        <fullName evidence="1">Uncharacterized protein</fullName>
    </submittedName>
</protein>
<organism evidence="1 2">
    <name type="scientific">Abeliophyllum distichum</name>
    <dbReference type="NCBI Taxonomy" id="126358"/>
    <lineage>
        <taxon>Eukaryota</taxon>
        <taxon>Viridiplantae</taxon>
        <taxon>Streptophyta</taxon>
        <taxon>Embryophyta</taxon>
        <taxon>Tracheophyta</taxon>
        <taxon>Spermatophyta</taxon>
        <taxon>Magnoliopsida</taxon>
        <taxon>eudicotyledons</taxon>
        <taxon>Gunneridae</taxon>
        <taxon>Pentapetalae</taxon>
        <taxon>asterids</taxon>
        <taxon>lamiids</taxon>
        <taxon>Lamiales</taxon>
        <taxon>Oleaceae</taxon>
        <taxon>Forsythieae</taxon>
        <taxon>Abeliophyllum</taxon>
    </lineage>
</organism>
<name>A0ABD1U047_9LAMI</name>
<dbReference type="EMBL" id="JBFOLK010000004">
    <property type="protein sequence ID" value="KAL2518367.1"/>
    <property type="molecule type" value="Genomic_DNA"/>
</dbReference>
<proteinExistence type="predicted"/>
<comment type="caution">
    <text evidence="1">The sequence shown here is derived from an EMBL/GenBank/DDBJ whole genome shotgun (WGS) entry which is preliminary data.</text>
</comment>
<sequence length="115" mass="12466">MSRLSNQEAFANNVRLSDQEAFMNCARTQPLLSMVGFYFSKIPVFKIAGIKGDGEKVTLPPQLPISSMMSVLIATVSLVLEATMGISSSIRSGESLLSLENARQQGKGKEIVNDE</sequence>